<accession>A0ACB8U5N4</accession>
<dbReference type="Proteomes" id="UP001055072">
    <property type="component" value="Unassembled WGS sequence"/>
</dbReference>
<name>A0ACB8U5N4_9APHY</name>
<sequence>MYPWQPPASFFPYLDTLKNDASNPSTPVASTSTAAESASGRVVREKKEARRKLPEQASNVLKDYLNNITSEPTPAQRRELLALINTIPGAEWYTLANMSGWFLSRRQAAKKRDENPMCDEQRADKKRRYTSKKHDSENKTMTSANILWPTLDTARITKLMVLYRENPNPNEAALEVWSRALKAEKDDVHNWVQMNSLGGSSNVALKSLPTPDSTGSPEPVKQEPRSKTSLYSPTETFAMLPSSPIERKPTLPIANPTPIPSYVVPPRISDRAASTDSPNDARRPQTLPPLSIPQTARNTMPPPLSITSSGSSAQTGTDSHSALLSPLCSLQSSRHHLPITQLPTPVEPPSRPAVVLPPMTPESAVHPPPNNSPRFIHYQPPVQVLEDLAPLPRPEPTPPPEEKSQMLKASIADHDADLGSECPMGISASSTAEDVGSHPPTARESPFPEPLVSTVSTQESPSSPISLVGHLVVPCAPNANETLVDDDVDTDRRTTLLSSPEMVVQHSPILPKSTEIHANSVPSVECLPSNERPSVPPAQPLDVAPSLPPAANSTLHEHSNSSAVSMELDSSSPVMSSSSPHPHPTQTVITESQHTPTPPLIHSASSESEYPNDVPMDLESSPSTPEVELRHELVSTAEIKPPHNLLADLAAFVYERVSQTGSGSDTVLSRPSMQDFNEALRASEDFFERIKSGAYSSQGLVLPDAES</sequence>
<dbReference type="EMBL" id="MU274911">
    <property type="protein sequence ID" value="KAI0089275.1"/>
    <property type="molecule type" value="Genomic_DNA"/>
</dbReference>
<gene>
    <name evidence="1" type="ORF">BDY19DRAFT_993490</name>
</gene>
<protein>
    <submittedName>
        <fullName evidence="1">Uncharacterized protein</fullName>
    </submittedName>
</protein>
<proteinExistence type="predicted"/>
<organism evidence="1 2">
    <name type="scientific">Irpex rosettiformis</name>
    <dbReference type="NCBI Taxonomy" id="378272"/>
    <lineage>
        <taxon>Eukaryota</taxon>
        <taxon>Fungi</taxon>
        <taxon>Dikarya</taxon>
        <taxon>Basidiomycota</taxon>
        <taxon>Agaricomycotina</taxon>
        <taxon>Agaricomycetes</taxon>
        <taxon>Polyporales</taxon>
        <taxon>Irpicaceae</taxon>
        <taxon>Irpex</taxon>
    </lineage>
</organism>
<comment type="caution">
    <text evidence="1">The sequence shown here is derived from an EMBL/GenBank/DDBJ whole genome shotgun (WGS) entry which is preliminary data.</text>
</comment>
<reference evidence="1" key="1">
    <citation type="journal article" date="2021" name="Environ. Microbiol.">
        <title>Gene family expansions and transcriptome signatures uncover fungal adaptations to wood decay.</title>
        <authorList>
            <person name="Hage H."/>
            <person name="Miyauchi S."/>
            <person name="Viragh M."/>
            <person name="Drula E."/>
            <person name="Min B."/>
            <person name="Chaduli D."/>
            <person name="Navarro D."/>
            <person name="Favel A."/>
            <person name="Norest M."/>
            <person name="Lesage-Meessen L."/>
            <person name="Balint B."/>
            <person name="Merenyi Z."/>
            <person name="de Eugenio L."/>
            <person name="Morin E."/>
            <person name="Martinez A.T."/>
            <person name="Baldrian P."/>
            <person name="Stursova M."/>
            <person name="Martinez M.J."/>
            <person name="Novotny C."/>
            <person name="Magnuson J.K."/>
            <person name="Spatafora J.W."/>
            <person name="Maurice S."/>
            <person name="Pangilinan J."/>
            <person name="Andreopoulos W."/>
            <person name="LaButti K."/>
            <person name="Hundley H."/>
            <person name="Na H."/>
            <person name="Kuo A."/>
            <person name="Barry K."/>
            <person name="Lipzen A."/>
            <person name="Henrissat B."/>
            <person name="Riley R."/>
            <person name="Ahrendt S."/>
            <person name="Nagy L.G."/>
            <person name="Grigoriev I.V."/>
            <person name="Martin F."/>
            <person name="Rosso M.N."/>
        </authorList>
    </citation>
    <scope>NUCLEOTIDE SEQUENCE</scope>
    <source>
        <strain evidence="1">CBS 384.51</strain>
    </source>
</reference>
<evidence type="ECO:0000313" key="2">
    <source>
        <dbReference type="Proteomes" id="UP001055072"/>
    </source>
</evidence>
<keyword evidence="2" id="KW-1185">Reference proteome</keyword>
<evidence type="ECO:0000313" key="1">
    <source>
        <dbReference type="EMBL" id="KAI0089275.1"/>
    </source>
</evidence>